<sequence>MEFVADLLKIVLPAGLVIYGMYLTVVSFLNKDRDKMLVEIKTQNTQTILPIRLQAGERLCLLLERITLNNLIRRVNNSSFSAKELHGQLLSEVREEFNHNLSQQVYFSDETWESVKRAVESVVTLINTGIQDMNEEARGIDLAKRIFQLSLDQKNDAIQEALKNVKSEIRIYF</sequence>
<comment type="caution">
    <text evidence="2">The sequence shown here is derived from an EMBL/GenBank/DDBJ whole genome shotgun (WGS) entry which is preliminary data.</text>
</comment>
<keyword evidence="3" id="KW-1185">Reference proteome</keyword>
<organism evidence="2 3">
    <name type="scientific">Rhodonellum ikkaensis</name>
    <dbReference type="NCBI Taxonomy" id="336829"/>
    <lineage>
        <taxon>Bacteria</taxon>
        <taxon>Pseudomonadati</taxon>
        <taxon>Bacteroidota</taxon>
        <taxon>Cytophagia</taxon>
        <taxon>Cytophagales</taxon>
        <taxon>Cytophagaceae</taxon>
        <taxon>Rhodonellum</taxon>
    </lineage>
</organism>
<feature type="transmembrane region" description="Helical" evidence="1">
    <location>
        <begin position="12"/>
        <end position="29"/>
    </location>
</feature>
<dbReference type="RefSeq" id="WP_019599546.1">
    <property type="nucleotide sequence ID" value="NZ_FNQC01000005.1"/>
</dbReference>
<dbReference type="Pfam" id="PF25589">
    <property type="entry name" value="DUF7935"/>
    <property type="match status" value="1"/>
</dbReference>
<name>A0A1H3PTV6_9BACT</name>
<gene>
    <name evidence="2" type="ORF">SAMN05444412_1057</name>
</gene>
<dbReference type="EMBL" id="FNQC01000005">
    <property type="protein sequence ID" value="SDZ04378.1"/>
    <property type="molecule type" value="Genomic_DNA"/>
</dbReference>
<dbReference type="Proteomes" id="UP000199663">
    <property type="component" value="Unassembled WGS sequence"/>
</dbReference>
<keyword evidence="1" id="KW-0472">Membrane</keyword>
<dbReference type="InterPro" id="IPR057695">
    <property type="entry name" value="DUF7935"/>
</dbReference>
<keyword evidence="1" id="KW-0812">Transmembrane</keyword>
<keyword evidence="1" id="KW-1133">Transmembrane helix</keyword>
<accession>A0A1H3PTV6</accession>
<proteinExistence type="predicted"/>
<evidence type="ECO:0000313" key="3">
    <source>
        <dbReference type="Proteomes" id="UP000199663"/>
    </source>
</evidence>
<reference evidence="2 3" key="1">
    <citation type="submission" date="2016-10" db="EMBL/GenBank/DDBJ databases">
        <authorList>
            <person name="Varghese N."/>
            <person name="Submissions S."/>
        </authorList>
    </citation>
    <scope>NUCLEOTIDE SEQUENCE [LARGE SCALE GENOMIC DNA]</scope>
    <source>
        <strain evidence="2 3">DSM 17997</strain>
    </source>
</reference>
<protein>
    <submittedName>
        <fullName evidence="2">Uncharacterized protein</fullName>
    </submittedName>
</protein>
<evidence type="ECO:0000313" key="2">
    <source>
        <dbReference type="EMBL" id="SDZ04378.1"/>
    </source>
</evidence>
<evidence type="ECO:0000256" key="1">
    <source>
        <dbReference type="SAM" id="Phobius"/>
    </source>
</evidence>